<sequence>MLGYLLVWEIYLPVKATNSSLTNTVVLNDEQGKYQLGKYLEILVDPSQKLTIADVTQPQQKFTPSQSDIPNMGFSRAATWARVKLRNESNITSEWYLQGGPNNIDQVELYIPQGNSWIKKQIGRKLPFSGRELRDSNLVFVLPLAMGEEKKEEKTIYLRFTSQGTIAMNVILWQPVTYYQNNLTQQFLIGGFYGILLIIIGINLLLVLLLKDIIYRYHVVSLIALTANYFIRDGLAFEYLWPKFPEWNISIMLISAGIALASASSFYISFLPVRLYSRQLYTLMNWVRWICVGYTLIACFLPFSKTIIAGLLLVIIVCGLVNYACLYTWHKGFMPARFAILEWGCILLNTSIWCLKAFALLPANILTEDLHRLGLIGLASFVGLALADNINLIKTERNKLQSEQKKLALIVEKSSEFISINNLNGEMVFINDAGMQMIGLNTENALIEGNIWDYFCQDDRYLFPSNIFPTVLKSGYWEGELTLVNGKTREEIYTISSFFLIKDQQTGEATALASIIRDISQLKKAEQEILETLEKEKAVSEMRSRFIAMASHEIRTPLAIISSSTGILQTFGDRLNAEKKYKHLNTIQETIKRMTQLLDDVLMINRVEAEKMEFKPQASDIIAFCHRLKEETEITTTKHIIDLSYNLDEQMADGSLIVQFDQKLLQQILTNLLTNAIKYSPENNLVKFTLTRENEQLVFTITDHGIGILEADKVKLFAPFFRGSNVGNISGTGLGLSIVKKCLDLHQGKISVDSRQGEGTTFTVSIPYLKG</sequence>
<dbReference type="Pfam" id="PF07696">
    <property type="entry name" value="7TMR-DISMED2"/>
    <property type="match status" value="1"/>
</dbReference>
<feature type="transmembrane region" description="Helical" evidence="8">
    <location>
        <begin position="341"/>
        <end position="361"/>
    </location>
</feature>
<dbReference type="InterPro" id="IPR050736">
    <property type="entry name" value="Sensor_HK_Regulatory"/>
</dbReference>
<feature type="transmembrane region" description="Helical" evidence="8">
    <location>
        <begin position="213"/>
        <end position="231"/>
    </location>
</feature>
<dbReference type="SMART" id="SM00387">
    <property type="entry name" value="HATPase_c"/>
    <property type="match status" value="1"/>
</dbReference>
<keyword evidence="12" id="KW-1185">Reference proteome</keyword>
<reference evidence="11 12" key="1">
    <citation type="journal article" date="2022" name="J. Am. Chem. Soc.">
        <title>Biosynthesis of Guanitoxin Enables Global Environmental Detection in Freshwater Cyanobacteria.</title>
        <authorList>
            <person name="Lima S.T."/>
            <person name="Fallon T.R."/>
            <person name="Cordoza J.L."/>
            <person name="Chekan J.R."/>
            <person name="Delbaje E."/>
            <person name="Hopiavuori A.R."/>
            <person name="Alvarenga D.O."/>
            <person name="Wood S.M."/>
            <person name="Luhavaya H."/>
            <person name="Baumgartner J.T."/>
            <person name="Dorr F.A."/>
            <person name="Etchegaray A."/>
            <person name="Pinto E."/>
            <person name="McKinnie S.M.K."/>
            <person name="Fiore M.F."/>
            <person name="Moore B.S."/>
        </authorList>
    </citation>
    <scope>NUCLEOTIDE SEQUENCE [LARGE SCALE GENOMIC DNA]</scope>
    <source>
        <strain evidence="11 12">ITEP-024</strain>
    </source>
</reference>
<dbReference type="InterPro" id="IPR036890">
    <property type="entry name" value="HATPase_C_sf"/>
</dbReference>
<comment type="catalytic activity">
    <reaction evidence="1">
        <text>ATP + protein L-histidine = ADP + protein N-phospho-L-histidine.</text>
        <dbReference type="EC" id="2.7.13.3"/>
    </reaction>
</comment>
<feature type="transmembrane region" description="Helical" evidence="8">
    <location>
        <begin position="285"/>
        <end position="303"/>
    </location>
</feature>
<keyword evidence="8" id="KW-1133">Transmembrane helix</keyword>
<evidence type="ECO:0000256" key="4">
    <source>
        <dbReference type="ARBA" id="ARBA00022679"/>
    </source>
</evidence>
<dbReference type="PRINTS" id="PR00344">
    <property type="entry name" value="BCTRLSENSOR"/>
</dbReference>
<dbReference type="CDD" id="cd00130">
    <property type="entry name" value="PAS"/>
    <property type="match status" value="1"/>
</dbReference>
<dbReference type="InterPro" id="IPR005467">
    <property type="entry name" value="His_kinase_dom"/>
</dbReference>
<feature type="transmembrane region" description="Helical" evidence="8">
    <location>
        <begin position="251"/>
        <end position="273"/>
    </location>
</feature>
<feature type="domain" description="Histidine kinase" evidence="9">
    <location>
        <begin position="549"/>
        <end position="770"/>
    </location>
</feature>
<dbReference type="Pfam" id="PF00512">
    <property type="entry name" value="HisKA"/>
    <property type="match status" value="1"/>
</dbReference>
<dbReference type="InterPro" id="IPR011623">
    <property type="entry name" value="7TMR_DISM_rcpt_extracell_dom1"/>
</dbReference>
<evidence type="ECO:0000256" key="7">
    <source>
        <dbReference type="SAM" id="Coils"/>
    </source>
</evidence>
<evidence type="ECO:0000256" key="5">
    <source>
        <dbReference type="ARBA" id="ARBA00022777"/>
    </source>
</evidence>
<keyword evidence="3" id="KW-0597">Phosphoprotein</keyword>
<dbReference type="PROSITE" id="PS50109">
    <property type="entry name" value="HIS_KIN"/>
    <property type="match status" value="1"/>
</dbReference>
<dbReference type="InterPro" id="IPR000014">
    <property type="entry name" value="PAS"/>
</dbReference>
<evidence type="ECO:0000259" key="10">
    <source>
        <dbReference type="PROSITE" id="PS50112"/>
    </source>
</evidence>
<dbReference type="Gene3D" id="3.30.565.10">
    <property type="entry name" value="Histidine kinase-like ATPase, C-terminal domain"/>
    <property type="match status" value="1"/>
</dbReference>
<dbReference type="InterPro" id="IPR035965">
    <property type="entry name" value="PAS-like_dom_sf"/>
</dbReference>
<dbReference type="PANTHER" id="PTHR43711">
    <property type="entry name" value="TWO-COMPONENT HISTIDINE KINASE"/>
    <property type="match status" value="1"/>
</dbReference>
<evidence type="ECO:0000256" key="3">
    <source>
        <dbReference type="ARBA" id="ARBA00022553"/>
    </source>
</evidence>
<dbReference type="PANTHER" id="PTHR43711:SF26">
    <property type="entry name" value="SENSOR HISTIDINE KINASE RCSC"/>
    <property type="match status" value="1"/>
</dbReference>
<dbReference type="Gene3D" id="2.60.40.2380">
    <property type="match status" value="1"/>
</dbReference>
<dbReference type="InterPro" id="IPR004358">
    <property type="entry name" value="Sig_transdc_His_kin-like_C"/>
</dbReference>
<name>A0ABX8WTV7_9CYAN</name>
<evidence type="ECO:0000256" key="6">
    <source>
        <dbReference type="ARBA" id="ARBA00023012"/>
    </source>
</evidence>
<dbReference type="SUPFAM" id="SSF47384">
    <property type="entry name" value="Homodimeric domain of signal transducing histidine kinase"/>
    <property type="match status" value="1"/>
</dbReference>
<keyword evidence="7" id="KW-0175">Coiled coil</keyword>
<feature type="coiled-coil region" evidence="7">
    <location>
        <begin position="516"/>
        <end position="543"/>
    </location>
</feature>
<keyword evidence="4" id="KW-0808">Transferase</keyword>
<dbReference type="SUPFAM" id="SSF55785">
    <property type="entry name" value="PYP-like sensor domain (PAS domain)"/>
    <property type="match status" value="1"/>
</dbReference>
<dbReference type="SMART" id="SM00388">
    <property type="entry name" value="HisKA"/>
    <property type="match status" value="1"/>
</dbReference>
<evidence type="ECO:0000256" key="8">
    <source>
        <dbReference type="SAM" id="Phobius"/>
    </source>
</evidence>
<dbReference type="Pfam" id="PF02518">
    <property type="entry name" value="HATPase_c"/>
    <property type="match status" value="1"/>
</dbReference>
<evidence type="ECO:0000313" key="12">
    <source>
        <dbReference type="Proteomes" id="UP000826540"/>
    </source>
</evidence>
<evidence type="ECO:0000256" key="2">
    <source>
        <dbReference type="ARBA" id="ARBA00012438"/>
    </source>
</evidence>
<evidence type="ECO:0000259" key="9">
    <source>
        <dbReference type="PROSITE" id="PS50109"/>
    </source>
</evidence>
<gene>
    <name evidence="11" type="ORF">K2F26_12515</name>
</gene>
<dbReference type="EMBL" id="CP080598">
    <property type="protein sequence ID" value="QYX29814.1"/>
    <property type="molecule type" value="Genomic_DNA"/>
</dbReference>
<feature type="domain" description="PAS" evidence="10">
    <location>
        <begin position="403"/>
        <end position="475"/>
    </location>
</feature>
<dbReference type="Pfam" id="PF07695">
    <property type="entry name" value="7TMR-DISM_7TM"/>
    <property type="match status" value="1"/>
</dbReference>
<feature type="transmembrane region" description="Helical" evidence="8">
    <location>
        <begin position="309"/>
        <end position="329"/>
    </location>
</feature>
<dbReference type="SUPFAM" id="SSF55874">
    <property type="entry name" value="ATPase domain of HSP90 chaperone/DNA topoisomerase II/histidine kinase"/>
    <property type="match status" value="1"/>
</dbReference>
<evidence type="ECO:0000256" key="1">
    <source>
        <dbReference type="ARBA" id="ARBA00000085"/>
    </source>
</evidence>
<dbReference type="Gene3D" id="1.10.287.130">
    <property type="match status" value="1"/>
</dbReference>
<dbReference type="Gene3D" id="3.30.450.20">
    <property type="entry name" value="PAS domain"/>
    <property type="match status" value="1"/>
</dbReference>
<dbReference type="InterPro" id="IPR011622">
    <property type="entry name" value="7TMR_DISM_rcpt_extracell_dom2"/>
</dbReference>
<dbReference type="RefSeq" id="WP_220608087.1">
    <property type="nucleotide sequence ID" value="NZ_CP080598.1"/>
</dbReference>
<organism evidence="11 12">
    <name type="scientific">Sphaerospermopsis torques-reginae ITEP-024</name>
    <dbReference type="NCBI Taxonomy" id="984208"/>
    <lineage>
        <taxon>Bacteria</taxon>
        <taxon>Bacillati</taxon>
        <taxon>Cyanobacteriota</taxon>
        <taxon>Cyanophyceae</taxon>
        <taxon>Nostocales</taxon>
        <taxon>Aphanizomenonaceae</taxon>
        <taxon>Sphaerospermopsis</taxon>
        <taxon>Sphaerospermopsis torques-reginae</taxon>
    </lineage>
</organism>
<dbReference type="CDD" id="cd00082">
    <property type="entry name" value="HisKA"/>
    <property type="match status" value="1"/>
</dbReference>
<keyword evidence="8" id="KW-0472">Membrane</keyword>
<accession>A0ABX8WTV7</accession>
<proteinExistence type="predicted"/>
<keyword evidence="5" id="KW-0418">Kinase</keyword>
<feature type="transmembrane region" description="Helical" evidence="8">
    <location>
        <begin position="373"/>
        <end position="393"/>
    </location>
</feature>
<dbReference type="PROSITE" id="PS50112">
    <property type="entry name" value="PAS"/>
    <property type="match status" value="1"/>
</dbReference>
<dbReference type="InterPro" id="IPR036097">
    <property type="entry name" value="HisK_dim/P_sf"/>
</dbReference>
<dbReference type="InterPro" id="IPR003661">
    <property type="entry name" value="HisK_dim/P_dom"/>
</dbReference>
<feature type="transmembrane region" description="Helical" evidence="8">
    <location>
        <begin position="187"/>
        <end position="206"/>
    </location>
</feature>
<dbReference type="NCBIfam" id="TIGR00229">
    <property type="entry name" value="sensory_box"/>
    <property type="match status" value="1"/>
</dbReference>
<keyword evidence="8" id="KW-0812">Transmembrane</keyword>
<keyword evidence="6" id="KW-0902">Two-component regulatory system</keyword>
<evidence type="ECO:0000313" key="11">
    <source>
        <dbReference type="EMBL" id="QYX29814.1"/>
    </source>
</evidence>
<dbReference type="Proteomes" id="UP000826540">
    <property type="component" value="Chromosome"/>
</dbReference>
<dbReference type="Pfam" id="PF13426">
    <property type="entry name" value="PAS_9"/>
    <property type="match status" value="1"/>
</dbReference>
<protein>
    <recommendedName>
        <fullName evidence="2">histidine kinase</fullName>
        <ecNumber evidence="2">2.7.13.3</ecNumber>
    </recommendedName>
</protein>
<dbReference type="EC" id="2.7.13.3" evidence="2"/>
<dbReference type="InterPro" id="IPR003594">
    <property type="entry name" value="HATPase_dom"/>
</dbReference>